<keyword evidence="2" id="KW-1185">Reference proteome</keyword>
<dbReference type="NCBIfam" id="TIGR03694">
    <property type="entry name" value="exosort_acyl"/>
    <property type="match status" value="1"/>
</dbReference>
<dbReference type="Proteomes" id="UP000020218">
    <property type="component" value="Unassembled WGS sequence"/>
</dbReference>
<dbReference type="EMBL" id="JFAX01000008">
    <property type="protein sequence ID" value="EXI67819.1"/>
    <property type="molecule type" value="Genomic_DNA"/>
</dbReference>
<dbReference type="Gene3D" id="3.40.630.30">
    <property type="match status" value="1"/>
</dbReference>
<organism evidence="1 2">
    <name type="scientific">Candidatus Accumulibacter adjunctus</name>
    <dbReference type="NCBI Taxonomy" id="1454001"/>
    <lineage>
        <taxon>Bacteria</taxon>
        <taxon>Pseudomonadati</taxon>
        <taxon>Pseudomonadota</taxon>
        <taxon>Betaproteobacteria</taxon>
        <taxon>Candidatus Accumulibacter</taxon>
    </lineage>
</organism>
<dbReference type="InterPro" id="IPR022484">
    <property type="entry name" value="PEP-CTERM/exosrtase_acylTfrase"/>
</dbReference>
<accession>A0A011PNB8</accession>
<dbReference type="Pfam" id="PF13444">
    <property type="entry name" value="Acetyltransf_5"/>
    <property type="match status" value="1"/>
</dbReference>
<comment type="caution">
    <text evidence="1">The sequence shown here is derived from an EMBL/GenBank/DDBJ whole genome shotgun (WGS) entry which is preliminary data.</text>
</comment>
<dbReference type="AlphaFoldDB" id="A0A011PNB8"/>
<evidence type="ECO:0000313" key="2">
    <source>
        <dbReference type="Proteomes" id="UP000020218"/>
    </source>
</evidence>
<evidence type="ECO:0000313" key="1">
    <source>
        <dbReference type="EMBL" id="EXI67819.1"/>
    </source>
</evidence>
<gene>
    <name evidence="1" type="ORF">AW08_01760</name>
</gene>
<dbReference type="PATRIC" id="fig|1454001.3.peg.1793"/>
<protein>
    <submittedName>
        <fullName evidence="1">N-acyl amino acid synthase, PEP-CTERM/exosortase system-associated</fullName>
    </submittedName>
</protein>
<dbReference type="InterPro" id="IPR016181">
    <property type="entry name" value="Acyl_CoA_acyltransferase"/>
</dbReference>
<sequence length="290" mass="31849">MFLPSLTELTVSEGYRRYFTVVPALTSDLRTRNYRLRHQVYCRELGFEPVSPDDLERDEFDARSIHCLVQSVASGLDVGCARLVLLDPEEPAGQLPMEIAGAGTIDRSLVSAIAGERSRVAEISRLAVIGSYRRRQGEHDRPISISEADFGTSERPRQPYLALAIYLSLIALARQYRVSVLLVLTERKLATNLARLGVRLQQIGQPIDHRGMRIPSLLLVEEVIDGMSDPLRALFELISLELCQGIEAAGTSAVRANHRPLEGASGTLRMPPPCVADIAADGSVQPPLDA</sequence>
<name>A0A011PNB8_9PROT</name>
<reference evidence="1" key="1">
    <citation type="submission" date="2014-02" db="EMBL/GenBank/DDBJ databases">
        <title>Expanding our view of genomic diversity in Candidatus Accumulibacter clades.</title>
        <authorList>
            <person name="Skennerton C.T."/>
            <person name="Barr J.J."/>
            <person name="Slater F.R."/>
            <person name="Bond P.L."/>
            <person name="Tyson G.W."/>
        </authorList>
    </citation>
    <scope>NUCLEOTIDE SEQUENCE [LARGE SCALE GENOMIC DNA]</scope>
</reference>
<dbReference type="SUPFAM" id="SSF55729">
    <property type="entry name" value="Acyl-CoA N-acyltransferases (Nat)"/>
    <property type="match status" value="1"/>
</dbReference>
<dbReference type="STRING" id="1454001.AW08_01760"/>
<proteinExistence type="predicted"/>